<dbReference type="InterPro" id="IPR000873">
    <property type="entry name" value="AMP-dep_synth/lig_dom"/>
</dbReference>
<evidence type="ECO:0000259" key="3">
    <source>
        <dbReference type="Pfam" id="PF00501"/>
    </source>
</evidence>
<dbReference type="Gene3D" id="3.40.50.12780">
    <property type="entry name" value="N-terminal domain of ligase-like"/>
    <property type="match status" value="1"/>
</dbReference>
<keyword evidence="2 4" id="KW-0436">Ligase</keyword>
<dbReference type="GO" id="GO:0070566">
    <property type="term" value="F:adenylyltransferase activity"/>
    <property type="evidence" value="ECO:0007669"/>
    <property type="project" value="TreeGrafter"/>
</dbReference>
<proteinExistence type="inferred from homology"/>
<dbReference type="InterPro" id="IPR040097">
    <property type="entry name" value="FAAL/FAAC"/>
</dbReference>
<dbReference type="InterPro" id="IPR045851">
    <property type="entry name" value="AMP-bd_C_sf"/>
</dbReference>
<accession>A0A964T1I2</accession>
<comment type="caution">
    <text evidence="4">The sequence shown here is derived from an EMBL/GenBank/DDBJ whole genome shotgun (WGS) entry which is preliminary data.</text>
</comment>
<reference evidence="4" key="1">
    <citation type="submission" date="2019-03" db="EMBL/GenBank/DDBJ databases">
        <title>Afifella sp. nov., isolated from activated sludge.</title>
        <authorList>
            <person name="Li Q."/>
            <person name="Liu Y."/>
        </authorList>
    </citation>
    <scope>NUCLEOTIDE SEQUENCE</scope>
    <source>
        <strain evidence="4">L72</strain>
    </source>
</reference>
<dbReference type="GO" id="GO:0006633">
    <property type="term" value="P:fatty acid biosynthetic process"/>
    <property type="evidence" value="ECO:0007669"/>
    <property type="project" value="TreeGrafter"/>
</dbReference>
<dbReference type="CDD" id="cd05931">
    <property type="entry name" value="FAAL"/>
    <property type="match status" value="1"/>
</dbReference>
<dbReference type="PANTHER" id="PTHR22754:SF32">
    <property type="entry name" value="DISCO-INTERACTING PROTEIN 2"/>
    <property type="match status" value="1"/>
</dbReference>
<dbReference type="PANTHER" id="PTHR22754">
    <property type="entry name" value="DISCO-INTERACTING PROTEIN 2 DIP2 -RELATED"/>
    <property type="match status" value="1"/>
</dbReference>
<evidence type="ECO:0000256" key="1">
    <source>
        <dbReference type="ARBA" id="ARBA00006432"/>
    </source>
</evidence>
<dbReference type="RefSeq" id="WP_161138919.1">
    <property type="nucleotide sequence ID" value="NZ_SPKJ01000004.1"/>
</dbReference>
<dbReference type="OrthoDB" id="9803968at2"/>
<dbReference type="Pfam" id="PF00501">
    <property type="entry name" value="AMP-binding"/>
    <property type="match status" value="1"/>
</dbReference>
<comment type="similarity">
    <text evidence="1">Belongs to the ATP-dependent AMP-binding enzyme family.</text>
</comment>
<evidence type="ECO:0000256" key="2">
    <source>
        <dbReference type="ARBA" id="ARBA00022598"/>
    </source>
</evidence>
<evidence type="ECO:0000313" key="4">
    <source>
        <dbReference type="EMBL" id="MYZ46570.1"/>
    </source>
</evidence>
<dbReference type="GO" id="GO:0016874">
    <property type="term" value="F:ligase activity"/>
    <property type="evidence" value="ECO:0007669"/>
    <property type="project" value="UniProtKB-KW"/>
</dbReference>
<dbReference type="Proteomes" id="UP000773614">
    <property type="component" value="Unassembled WGS sequence"/>
</dbReference>
<dbReference type="InterPro" id="IPR042099">
    <property type="entry name" value="ANL_N_sf"/>
</dbReference>
<feature type="domain" description="AMP-dependent synthetase/ligase" evidence="3">
    <location>
        <begin position="35"/>
        <end position="408"/>
    </location>
</feature>
<dbReference type="EMBL" id="SPKJ01000004">
    <property type="protein sequence ID" value="MYZ46570.1"/>
    <property type="molecule type" value="Genomic_DNA"/>
</dbReference>
<dbReference type="Gene3D" id="3.30.300.30">
    <property type="match status" value="1"/>
</dbReference>
<organism evidence="4 5">
    <name type="scientific">Propylenella binzhouense</name>
    <dbReference type="NCBI Taxonomy" id="2555902"/>
    <lineage>
        <taxon>Bacteria</taxon>
        <taxon>Pseudomonadati</taxon>
        <taxon>Pseudomonadota</taxon>
        <taxon>Alphaproteobacteria</taxon>
        <taxon>Hyphomicrobiales</taxon>
        <taxon>Propylenellaceae</taxon>
        <taxon>Propylenella</taxon>
    </lineage>
</organism>
<gene>
    <name evidence="4" type="ORF">E4O86_02395</name>
</gene>
<keyword evidence="5" id="KW-1185">Reference proteome</keyword>
<name>A0A964T1I2_9HYPH</name>
<dbReference type="GO" id="GO:0005886">
    <property type="term" value="C:plasma membrane"/>
    <property type="evidence" value="ECO:0007669"/>
    <property type="project" value="TreeGrafter"/>
</dbReference>
<evidence type="ECO:0000313" key="5">
    <source>
        <dbReference type="Proteomes" id="UP000773614"/>
    </source>
</evidence>
<sequence>MTLDLVGGPDILRPPFPVPDVLLDPTADTLVDLIRRRAAAHPQRTALSHLDRGERIAEEVSYGELDRQARAVAGCLRSAGLAGKAVLLSLPSGLDFLRCFLGCLYAGAFAAPAPGIEGRRSLERNRSIIRSLRPAAVIVPDGAHCRALGGDLPAACLVITPTEALDSTPAEHLRRPKPDELAFIQYTSGSVSDPRGVGVTHRNIMANQAMIREAFGHSADLVVVNWLPLHHDMGLIGSVLQALYLGGRCLSMSPLAFLQKPSRWLSAIHAFGASSSGGPNFAYDLCCRKLDETSTRRLDLSAWRVAFCGSEPVRAGTLRRFADALRPAGFSEQALHPCYGMAEATLFVSSGPPGSGLRTRRFAAETVSCGRAFGGSRIAILGAGDAPAADGQPGEICVAGDHVSPGFWDADAGMIRPDPARETLIEDRRHLRTGDIGAIVAGELFVLGRSRDMVVVRGTKVHAEDVEATALAPETGAGLAAAAAFGIEEEDGESLVVVCEMARTAESEGERELLVRRLRATIGELHGLVPADVVLVRPGVIPRSINGKIRRSACRALYLEGSLAGYSWRSRSTEGAFA</sequence>
<dbReference type="AlphaFoldDB" id="A0A964T1I2"/>
<protein>
    <submittedName>
        <fullName evidence="4">Fatty acyl-AMP ligase</fullName>
    </submittedName>
</protein>
<dbReference type="SUPFAM" id="SSF56801">
    <property type="entry name" value="Acetyl-CoA synthetase-like"/>
    <property type="match status" value="1"/>
</dbReference>